<protein>
    <recommendedName>
        <fullName evidence="1">Prion-inhibition and propagation HeLo domain-containing protein</fullName>
    </recommendedName>
</protein>
<dbReference type="PANTHER" id="PTHR37542">
    <property type="entry name" value="HELO DOMAIN-CONTAINING PROTEIN-RELATED"/>
    <property type="match status" value="1"/>
</dbReference>
<sequence>MDPASISGLAMAGLTLPAQVFTSGAITYTTISQVRTMGNSLGKHYWRFKIQENRFIFWGMSHKACSPGGLDPNHMPKLIFESVVNTLIQINGLLGDRDKLCERYGLQEVGEVRHIELSVIKRESMRQQNMVKRLQKSSSLLRKVQWAVKDQSRFSDLVQELTEFNNTLYEMLPVLGGAVLEGPIIAQTLADELVNTGSLRAADGLLQTTDIGLSDLRQTYIAMSSALRRDSAEAFTLSGQPTPPSPHLLLDVQYLEFPDRISIPNPAPDLRSWARPRQNNPFSSADFMVVEWLRYDLRRNRAEDVDLRAILQARIEALAQMLKEKPRSDSFRVLNCVGYVEDNTDSRFGLTFRFPNISSGQQVSVPRSLYETITKYPYNTPYLGDRFRLAYLLAESVHAFLATGWLHKSICSYNILLFPGNSQVSQGNCQHPVSLDNPYFTGFALSRPDDPNVDSSRSAAGAKMAIYRHPQVQGFGGKEIVTYRAIHDIYSLGTMLLEIATWRTMSRYYPSSPPPGYDFKAFLLEKVVPGIGVSMGERYMTAVRKCLDGSFEKLDGFSQDEYDSADYKENLRQGFFWEVVSILRDCRA</sequence>
<dbReference type="OrthoDB" id="3517332at2759"/>
<name>A0A370TV42_9HELO</name>
<evidence type="ECO:0000259" key="1">
    <source>
        <dbReference type="Pfam" id="PF14479"/>
    </source>
</evidence>
<evidence type="ECO:0000313" key="2">
    <source>
        <dbReference type="EMBL" id="RDL39407.1"/>
    </source>
</evidence>
<keyword evidence="3" id="KW-1185">Reference proteome</keyword>
<dbReference type="SUPFAM" id="SSF56112">
    <property type="entry name" value="Protein kinase-like (PK-like)"/>
    <property type="match status" value="1"/>
</dbReference>
<comment type="caution">
    <text evidence="2">The sequence shown here is derived from an EMBL/GenBank/DDBJ whole genome shotgun (WGS) entry which is preliminary data.</text>
</comment>
<organism evidence="2 3">
    <name type="scientific">Venustampulla echinocandica</name>
    <dbReference type="NCBI Taxonomy" id="2656787"/>
    <lineage>
        <taxon>Eukaryota</taxon>
        <taxon>Fungi</taxon>
        <taxon>Dikarya</taxon>
        <taxon>Ascomycota</taxon>
        <taxon>Pezizomycotina</taxon>
        <taxon>Leotiomycetes</taxon>
        <taxon>Helotiales</taxon>
        <taxon>Pleuroascaceae</taxon>
        <taxon>Venustampulla</taxon>
    </lineage>
</organism>
<dbReference type="Proteomes" id="UP000254866">
    <property type="component" value="Unassembled WGS sequence"/>
</dbReference>
<gene>
    <name evidence="2" type="ORF">BP5553_03747</name>
</gene>
<dbReference type="Gene3D" id="1.10.510.10">
    <property type="entry name" value="Transferase(Phosphotransferase) domain 1"/>
    <property type="match status" value="1"/>
</dbReference>
<reference evidence="2 3" key="1">
    <citation type="journal article" date="2018" name="IMA Fungus">
        <title>IMA Genome-F 9: Draft genome sequence of Annulohypoxylon stygium, Aspergillus mulundensis, Berkeleyomyces basicola (syn. Thielaviopsis basicola), Ceratocystis smalleyi, two Cercospora beticola strains, Coleophoma cylindrospora, Fusarium fracticaudum, Phialophora cf. hyalina, and Morchella septimelata.</title>
        <authorList>
            <person name="Wingfield B.D."/>
            <person name="Bills G.F."/>
            <person name="Dong Y."/>
            <person name="Huang W."/>
            <person name="Nel W.J."/>
            <person name="Swalarsk-Parry B.S."/>
            <person name="Vaghefi N."/>
            <person name="Wilken P.M."/>
            <person name="An Z."/>
            <person name="de Beer Z.W."/>
            <person name="De Vos L."/>
            <person name="Chen L."/>
            <person name="Duong T.A."/>
            <person name="Gao Y."/>
            <person name="Hammerbacher A."/>
            <person name="Kikkert J.R."/>
            <person name="Li Y."/>
            <person name="Li H."/>
            <person name="Li K."/>
            <person name="Li Q."/>
            <person name="Liu X."/>
            <person name="Ma X."/>
            <person name="Naidoo K."/>
            <person name="Pethybridge S.J."/>
            <person name="Sun J."/>
            <person name="Steenkamp E.T."/>
            <person name="van der Nest M.A."/>
            <person name="van Wyk S."/>
            <person name="Wingfield M.J."/>
            <person name="Xiong C."/>
            <person name="Yue Q."/>
            <person name="Zhang X."/>
        </authorList>
    </citation>
    <scope>NUCLEOTIDE SEQUENCE [LARGE SCALE GENOMIC DNA]</scope>
    <source>
        <strain evidence="2 3">BP 5553</strain>
    </source>
</reference>
<feature type="domain" description="Prion-inhibition and propagation HeLo" evidence="1">
    <location>
        <begin position="8"/>
        <end position="174"/>
    </location>
</feature>
<proteinExistence type="predicted"/>
<dbReference type="Pfam" id="PF14479">
    <property type="entry name" value="HeLo"/>
    <property type="match status" value="1"/>
</dbReference>
<dbReference type="AlphaFoldDB" id="A0A370TV42"/>
<dbReference type="Gene3D" id="1.20.120.1020">
    <property type="entry name" value="Prion-inhibition and propagation, HeLo domain"/>
    <property type="match status" value="1"/>
</dbReference>
<dbReference type="RefSeq" id="XP_031872063.1">
    <property type="nucleotide sequence ID" value="XM_032012370.1"/>
</dbReference>
<dbReference type="EMBL" id="NPIC01000002">
    <property type="protein sequence ID" value="RDL39407.1"/>
    <property type="molecule type" value="Genomic_DNA"/>
</dbReference>
<accession>A0A370TV42</accession>
<dbReference type="InterPro" id="IPR011009">
    <property type="entry name" value="Kinase-like_dom_sf"/>
</dbReference>
<dbReference type="GeneID" id="43596596"/>
<dbReference type="InterPro" id="IPR029498">
    <property type="entry name" value="HeLo_dom"/>
</dbReference>
<evidence type="ECO:0000313" key="3">
    <source>
        <dbReference type="Proteomes" id="UP000254866"/>
    </source>
</evidence>
<dbReference type="InterPro" id="IPR038305">
    <property type="entry name" value="HeLo_sf"/>
</dbReference>